<evidence type="ECO:0000313" key="1">
    <source>
        <dbReference type="EMBL" id="KAF5752657.1"/>
    </source>
</evidence>
<name>A0A7J7E247_TRIWF</name>
<comment type="caution">
    <text evidence="1">The sequence shown here is derived from an EMBL/GenBank/DDBJ whole genome shotgun (WGS) entry which is preliminary data.</text>
</comment>
<dbReference type="InParanoid" id="A0A7J7E247"/>
<organism evidence="1 2">
    <name type="scientific">Tripterygium wilfordii</name>
    <name type="common">Thunder God vine</name>
    <dbReference type="NCBI Taxonomy" id="458696"/>
    <lineage>
        <taxon>Eukaryota</taxon>
        <taxon>Viridiplantae</taxon>
        <taxon>Streptophyta</taxon>
        <taxon>Embryophyta</taxon>
        <taxon>Tracheophyta</taxon>
        <taxon>Spermatophyta</taxon>
        <taxon>Magnoliopsida</taxon>
        <taxon>eudicotyledons</taxon>
        <taxon>Gunneridae</taxon>
        <taxon>Pentapetalae</taxon>
        <taxon>rosids</taxon>
        <taxon>fabids</taxon>
        <taxon>Celastrales</taxon>
        <taxon>Celastraceae</taxon>
        <taxon>Tripterygium</taxon>
    </lineage>
</organism>
<dbReference type="FunCoup" id="A0A7J7E247">
    <property type="interactions" value="63"/>
</dbReference>
<gene>
    <name evidence="1" type="ORF">HS088_TW01G00572</name>
</gene>
<protein>
    <submittedName>
        <fullName evidence="1">Delta-latroinsectotoxin-Lt1a</fullName>
    </submittedName>
</protein>
<dbReference type="AlphaFoldDB" id="A0A7J7E247"/>
<dbReference type="Proteomes" id="UP000593562">
    <property type="component" value="Unassembled WGS sequence"/>
</dbReference>
<keyword evidence="2" id="KW-1185">Reference proteome</keyword>
<proteinExistence type="predicted"/>
<dbReference type="OrthoDB" id="777193at2759"/>
<dbReference type="PANTHER" id="PTHR48436:SF1">
    <property type="entry name" value="2, PUTATIVE-RELATED"/>
    <property type="match status" value="1"/>
</dbReference>
<dbReference type="EMBL" id="JAAARO010000001">
    <property type="protein sequence ID" value="KAF5752657.1"/>
    <property type="molecule type" value="Genomic_DNA"/>
</dbReference>
<accession>A0A7J7E247</accession>
<dbReference type="InterPro" id="IPR055276">
    <property type="entry name" value="NHL41-like"/>
</dbReference>
<evidence type="ECO:0000313" key="2">
    <source>
        <dbReference type="Proteomes" id="UP000593562"/>
    </source>
</evidence>
<reference evidence="1 2" key="1">
    <citation type="journal article" date="2020" name="Nat. Commun.">
        <title>Genome of Tripterygium wilfordii and identification of cytochrome P450 involved in triptolide biosynthesis.</title>
        <authorList>
            <person name="Tu L."/>
            <person name="Su P."/>
            <person name="Zhang Z."/>
            <person name="Gao L."/>
            <person name="Wang J."/>
            <person name="Hu T."/>
            <person name="Zhou J."/>
            <person name="Zhang Y."/>
            <person name="Zhao Y."/>
            <person name="Liu Y."/>
            <person name="Song Y."/>
            <person name="Tong Y."/>
            <person name="Lu Y."/>
            <person name="Yang J."/>
            <person name="Xu C."/>
            <person name="Jia M."/>
            <person name="Peters R.J."/>
            <person name="Huang L."/>
            <person name="Gao W."/>
        </authorList>
    </citation>
    <scope>NUCLEOTIDE SEQUENCE [LARGE SCALE GENOMIC DNA]</scope>
    <source>
        <strain evidence="2">cv. XIE 37</strain>
        <tissue evidence="1">Leaf</tissue>
    </source>
</reference>
<dbReference type="PANTHER" id="PTHR48436">
    <property type="entry name" value="2, PUTATIVE-RELATED"/>
    <property type="match status" value="1"/>
</dbReference>
<sequence length="313" mass="35486">MEGTTSHEDQEALKFQAYPYAYYVQSPSSISHANSIDILKNNNNTTSHDDDQMMLVVSGYALSRCSSSLGSNNSFLNDEKKIAENRLIIIDHEEEEEEEEEEDYYYEWIKYFSFRESYSCLWVSLQLSWRILVSLGLALLVFYLSTNPPPPKVSIKMAGMPEFVLGEGVDTSGVATKILTCNCSMHLLVDNKSKLFGLHIHPPILDLSFTHLHLAISHGSKLYTTSESSSLFKLSVGTRNKPMYGAGRNMQDMLESGNGLPLVVRVRLSSNFRVVWNLIKPKYHHQATCFVILGRSYDKNQNTQVYKSHCIMS</sequence>